<protein>
    <submittedName>
        <fullName evidence="1">Uncharacterized protein</fullName>
    </submittedName>
</protein>
<feature type="non-terminal residue" evidence="1">
    <location>
        <position position="63"/>
    </location>
</feature>
<dbReference type="AlphaFoldDB" id="A0A0C9XP24"/>
<dbReference type="HOGENOM" id="CLU_2892027_0_0_1"/>
<name>A0A0C9XP24_9AGAR</name>
<sequence length="63" mass="7814">FQRLREGSTFVVSWEIFPKIKVHAQKWKSTQELQKITDRLQKLQRLDLDYKNYTKLDIYYKFC</sequence>
<dbReference type="EMBL" id="KN838685">
    <property type="protein sequence ID" value="KIJ97762.1"/>
    <property type="molecule type" value="Genomic_DNA"/>
</dbReference>
<organism evidence="1 2">
    <name type="scientific">Laccaria amethystina LaAM-08-1</name>
    <dbReference type="NCBI Taxonomy" id="1095629"/>
    <lineage>
        <taxon>Eukaryota</taxon>
        <taxon>Fungi</taxon>
        <taxon>Dikarya</taxon>
        <taxon>Basidiomycota</taxon>
        <taxon>Agaricomycotina</taxon>
        <taxon>Agaricomycetes</taxon>
        <taxon>Agaricomycetidae</taxon>
        <taxon>Agaricales</taxon>
        <taxon>Agaricineae</taxon>
        <taxon>Hydnangiaceae</taxon>
        <taxon>Laccaria</taxon>
    </lineage>
</organism>
<reference evidence="2" key="2">
    <citation type="submission" date="2015-01" db="EMBL/GenBank/DDBJ databases">
        <title>Evolutionary Origins and Diversification of the Mycorrhizal Mutualists.</title>
        <authorList>
            <consortium name="DOE Joint Genome Institute"/>
            <consortium name="Mycorrhizal Genomics Consortium"/>
            <person name="Kohler A."/>
            <person name="Kuo A."/>
            <person name="Nagy L.G."/>
            <person name="Floudas D."/>
            <person name="Copeland A."/>
            <person name="Barry K.W."/>
            <person name="Cichocki N."/>
            <person name="Veneault-Fourrey C."/>
            <person name="LaButti K."/>
            <person name="Lindquist E.A."/>
            <person name="Lipzen A."/>
            <person name="Lundell T."/>
            <person name="Morin E."/>
            <person name="Murat C."/>
            <person name="Riley R."/>
            <person name="Ohm R."/>
            <person name="Sun H."/>
            <person name="Tunlid A."/>
            <person name="Henrissat B."/>
            <person name="Grigoriev I.V."/>
            <person name="Hibbett D.S."/>
            <person name="Martin F."/>
        </authorList>
    </citation>
    <scope>NUCLEOTIDE SEQUENCE [LARGE SCALE GENOMIC DNA]</scope>
    <source>
        <strain evidence="2">LaAM-08-1</strain>
    </source>
</reference>
<accession>A0A0C9XP24</accession>
<gene>
    <name evidence="1" type="ORF">K443DRAFT_105148</name>
</gene>
<evidence type="ECO:0000313" key="1">
    <source>
        <dbReference type="EMBL" id="KIJ97762.1"/>
    </source>
</evidence>
<reference evidence="1 2" key="1">
    <citation type="submission" date="2014-04" db="EMBL/GenBank/DDBJ databases">
        <authorList>
            <consortium name="DOE Joint Genome Institute"/>
            <person name="Kuo A."/>
            <person name="Kohler A."/>
            <person name="Nagy L.G."/>
            <person name="Floudas D."/>
            <person name="Copeland A."/>
            <person name="Barry K.W."/>
            <person name="Cichocki N."/>
            <person name="Veneault-Fourrey C."/>
            <person name="LaButti K."/>
            <person name="Lindquist E.A."/>
            <person name="Lipzen A."/>
            <person name="Lundell T."/>
            <person name="Morin E."/>
            <person name="Murat C."/>
            <person name="Sun H."/>
            <person name="Tunlid A."/>
            <person name="Henrissat B."/>
            <person name="Grigoriev I.V."/>
            <person name="Hibbett D.S."/>
            <person name="Martin F."/>
            <person name="Nordberg H.P."/>
            <person name="Cantor M.N."/>
            <person name="Hua S.X."/>
        </authorList>
    </citation>
    <scope>NUCLEOTIDE SEQUENCE [LARGE SCALE GENOMIC DNA]</scope>
    <source>
        <strain evidence="1 2">LaAM-08-1</strain>
    </source>
</reference>
<dbReference type="Proteomes" id="UP000054477">
    <property type="component" value="Unassembled WGS sequence"/>
</dbReference>
<keyword evidence="2" id="KW-1185">Reference proteome</keyword>
<proteinExistence type="predicted"/>
<evidence type="ECO:0000313" key="2">
    <source>
        <dbReference type="Proteomes" id="UP000054477"/>
    </source>
</evidence>